<dbReference type="InterPro" id="IPR013766">
    <property type="entry name" value="Thioredoxin_domain"/>
</dbReference>
<organism evidence="5 6">
    <name type="scientific">Bartonella australis (strain Aust/NH1)</name>
    <dbReference type="NCBI Taxonomy" id="1094489"/>
    <lineage>
        <taxon>Bacteria</taxon>
        <taxon>Pseudomonadati</taxon>
        <taxon>Pseudomonadota</taxon>
        <taxon>Alphaproteobacteria</taxon>
        <taxon>Hyphomicrobiales</taxon>
        <taxon>Bartonellaceae</taxon>
        <taxon>Bartonella</taxon>
    </lineage>
</organism>
<dbReference type="InterPro" id="IPR013740">
    <property type="entry name" value="Redoxin"/>
</dbReference>
<dbReference type="STRING" id="1094489.BAnh1_12460"/>
<accession>M1N5E9</accession>
<dbReference type="HOGENOM" id="CLU_042529_11_0_5"/>
<dbReference type="SUPFAM" id="SSF52833">
    <property type="entry name" value="Thioredoxin-like"/>
    <property type="match status" value="1"/>
</dbReference>
<reference evidence="5 6" key="1">
    <citation type="journal article" date="2013" name="PLoS Genet.">
        <title>A gene transfer agent and a dynamic repertoire of secretion systems hold the keys to the explosive radiation of the emerging pathogen Bartonella.</title>
        <authorList>
            <person name="Guy L."/>
            <person name="Nystedt B."/>
            <person name="Toft C."/>
            <person name="Zaremba-Niedzwiedzka K."/>
            <person name="Berglund E.C."/>
            <person name="Granberg F."/>
            <person name="Naslund K."/>
            <person name="Eriksson A.S."/>
            <person name="Andersson S.G."/>
        </authorList>
    </citation>
    <scope>NUCLEOTIDE SEQUENCE [LARGE SCALE GENOMIC DNA]</scope>
    <source>
        <strain evidence="5 6">Aust/NH1</strain>
    </source>
</reference>
<dbReference type="InterPro" id="IPR017937">
    <property type="entry name" value="Thioredoxin_CS"/>
</dbReference>
<dbReference type="PANTHER" id="PTHR42852:SF13">
    <property type="entry name" value="PROTEIN DIPZ"/>
    <property type="match status" value="1"/>
</dbReference>
<keyword evidence="2" id="KW-0201">Cytochrome c-type biogenesis</keyword>
<dbReference type="eggNOG" id="COG0526">
    <property type="taxonomic scope" value="Bacteria"/>
</dbReference>
<evidence type="ECO:0000313" key="6">
    <source>
        <dbReference type="Proteomes" id="UP000011729"/>
    </source>
</evidence>
<protein>
    <submittedName>
        <fullName evidence="5">Thiol:disulfide interchange protein</fullName>
    </submittedName>
</protein>
<dbReference type="PANTHER" id="PTHR42852">
    <property type="entry name" value="THIOL:DISULFIDE INTERCHANGE PROTEIN DSBE"/>
    <property type="match status" value="1"/>
</dbReference>
<dbReference type="InterPro" id="IPR036249">
    <property type="entry name" value="Thioredoxin-like_sf"/>
</dbReference>
<proteinExistence type="predicted"/>
<evidence type="ECO:0000259" key="4">
    <source>
        <dbReference type="PROSITE" id="PS51352"/>
    </source>
</evidence>
<evidence type="ECO:0000256" key="3">
    <source>
        <dbReference type="ARBA" id="ARBA00023284"/>
    </source>
</evidence>
<name>M1N5E9_BARAA</name>
<dbReference type="AlphaFoldDB" id="M1N5E9"/>
<dbReference type="Proteomes" id="UP000011729">
    <property type="component" value="Chromosome"/>
</dbReference>
<sequence length="235" mass="26855">MASQIFIYRKNKNKKVQFFLVFLALFIIVSSIYAIINRSDGKTSLLPNFILTAKEQEKNTNKVRAEKMITVKKAAKGFFTHLRFADIPYDMSQLSFKDIQENDHKLIEFTGKPMLINLWAIWCVPCRAEMPELGQLKRDMSGENFDVIAINIDKTASPEKIQQFLHEVHADNLVYYRDETMNILQDIRKQGLALGLPVTLLVDENGRLIASFNGAAPWANDDAKALIKAITETTW</sequence>
<dbReference type="Gene3D" id="3.40.30.10">
    <property type="entry name" value="Glutaredoxin"/>
    <property type="match status" value="1"/>
</dbReference>
<evidence type="ECO:0000256" key="2">
    <source>
        <dbReference type="ARBA" id="ARBA00022748"/>
    </source>
</evidence>
<dbReference type="PATRIC" id="fig|1094489.3.peg.1520"/>
<dbReference type="KEGG" id="baus:BAnh1_12460"/>
<keyword evidence="6" id="KW-1185">Reference proteome</keyword>
<evidence type="ECO:0000313" key="5">
    <source>
        <dbReference type="EMBL" id="AGF75114.1"/>
    </source>
</evidence>
<dbReference type="PROSITE" id="PS00194">
    <property type="entry name" value="THIOREDOXIN_1"/>
    <property type="match status" value="1"/>
</dbReference>
<comment type="subcellular location">
    <subcellularLocation>
        <location evidence="1">Cell envelope</location>
    </subcellularLocation>
</comment>
<dbReference type="EMBL" id="CP003123">
    <property type="protein sequence ID" value="AGF75114.1"/>
    <property type="molecule type" value="Genomic_DNA"/>
</dbReference>
<dbReference type="PROSITE" id="PS51352">
    <property type="entry name" value="THIOREDOXIN_2"/>
    <property type="match status" value="1"/>
</dbReference>
<gene>
    <name evidence="5" type="primary">tplA</name>
    <name evidence="5" type="ordered locus">BAnh1_12460</name>
</gene>
<dbReference type="RefSeq" id="WP_015398617.1">
    <property type="nucleotide sequence ID" value="NC_020300.1"/>
</dbReference>
<dbReference type="GO" id="GO:0030313">
    <property type="term" value="C:cell envelope"/>
    <property type="evidence" value="ECO:0007669"/>
    <property type="project" value="UniProtKB-SubCell"/>
</dbReference>
<dbReference type="Pfam" id="PF08534">
    <property type="entry name" value="Redoxin"/>
    <property type="match status" value="1"/>
</dbReference>
<keyword evidence="3" id="KW-0676">Redox-active center</keyword>
<evidence type="ECO:0000256" key="1">
    <source>
        <dbReference type="ARBA" id="ARBA00004196"/>
    </source>
</evidence>
<feature type="domain" description="Thioredoxin" evidence="4">
    <location>
        <begin position="40"/>
        <end position="232"/>
    </location>
</feature>
<dbReference type="GO" id="GO:0015036">
    <property type="term" value="F:disulfide oxidoreductase activity"/>
    <property type="evidence" value="ECO:0007669"/>
    <property type="project" value="UniProtKB-ARBA"/>
</dbReference>
<dbReference type="CDD" id="cd02966">
    <property type="entry name" value="TlpA_like_family"/>
    <property type="match status" value="1"/>
</dbReference>
<dbReference type="GO" id="GO:0017004">
    <property type="term" value="P:cytochrome complex assembly"/>
    <property type="evidence" value="ECO:0007669"/>
    <property type="project" value="UniProtKB-KW"/>
</dbReference>
<dbReference type="InterPro" id="IPR050553">
    <property type="entry name" value="Thioredoxin_ResA/DsbE_sf"/>
</dbReference>
<dbReference type="OrthoDB" id="9799347at2"/>